<keyword evidence="3" id="KW-0479">Metal-binding</keyword>
<evidence type="ECO:0000313" key="13">
    <source>
        <dbReference type="EMBL" id="KAG6466319.1"/>
    </source>
</evidence>
<accession>A0A8J5E870</accession>
<feature type="domain" description="BED-type" evidence="10">
    <location>
        <begin position="41"/>
        <end position="79"/>
    </location>
</feature>
<evidence type="ECO:0000256" key="2">
    <source>
        <dbReference type="ARBA" id="ARBA00011738"/>
    </source>
</evidence>
<evidence type="ECO:0000256" key="7">
    <source>
        <dbReference type="ARBA" id="ARBA00023125"/>
    </source>
</evidence>
<keyword evidence="6" id="KW-0805">Transcription regulation</keyword>
<evidence type="ECO:0000256" key="4">
    <source>
        <dbReference type="ARBA" id="ARBA00022771"/>
    </source>
</evidence>
<feature type="domain" description="HAT C-terminal dimerisation" evidence="11">
    <location>
        <begin position="539"/>
        <end position="619"/>
    </location>
</feature>
<proteinExistence type="predicted"/>
<organism evidence="13 14">
    <name type="scientific">Zingiber officinale</name>
    <name type="common">Ginger</name>
    <name type="synonym">Amomum zingiber</name>
    <dbReference type="NCBI Taxonomy" id="94328"/>
    <lineage>
        <taxon>Eukaryota</taxon>
        <taxon>Viridiplantae</taxon>
        <taxon>Streptophyta</taxon>
        <taxon>Embryophyta</taxon>
        <taxon>Tracheophyta</taxon>
        <taxon>Spermatophyta</taxon>
        <taxon>Magnoliopsida</taxon>
        <taxon>Liliopsida</taxon>
        <taxon>Zingiberales</taxon>
        <taxon>Zingiberaceae</taxon>
        <taxon>Zingiber</taxon>
    </lineage>
</organism>
<reference evidence="13 14" key="1">
    <citation type="submission" date="2020-08" db="EMBL/GenBank/DDBJ databases">
        <title>Plant Genome Project.</title>
        <authorList>
            <person name="Zhang R.-G."/>
        </authorList>
    </citation>
    <scope>NUCLEOTIDE SEQUENCE [LARGE SCALE GENOMIC DNA]</scope>
    <source>
        <tissue evidence="13">Rhizome</tissue>
    </source>
</reference>
<dbReference type="EMBL" id="JACMSC010000181">
    <property type="protein sequence ID" value="KAG6466319.1"/>
    <property type="molecule type" value="Genomic_DNA"/>
</dbReference>
<keyword evidence="9" id="KW-0539">Nucleus</keyword>
<dbReference type="SMART" id="SM00614">
    <property type="entry name" value="ZnF_BED"/>
    <property type="match status" value="1"/>
</dbReference>
<evidence type="ECO:0000256" key="8">
    <source>
        <dbReference type="ARBA" id="ARBA00023163"/>
    </source>
</evidence>
<evidence type="ECO:0000256" key="6">
    <source>
        <dbReference type="ARBA" id="ARBA00023015"/>
    </source>
</evidence>
<evidence type="ECO:0000259" key="10">
    <source>
        <dbReference type="Pfam" id="PF02892"/>
    </source>
</evidence>
<sequence length="650" mass="74659">MDTTLVPFVATSDATLVLPEKGNDCPPLKPKKKSMTSFYQNFFEIAPDGKSRRCKICKQSYSITTATGNLSRHLRHRHPGYDRLSDGIQQVQRAVISPKKSHPQLKLAIDLDHLNWLLLRWLIEASVPVTFDEVFLNSFRFLNPSVKIWPKDKFQAVALEVFRSMREDVRASLQNINSKASITMDFWTSFEQIFYMSVKCHWIDENWSLHKILLDVCRIPYPCTGPEILSAMTKVLTTFNIDRKILCCTNDNSQQAIHACRALKEDLDAHNLPFFYIPCAARTLNSIIEDGLRTPKPIISKIRDFVLELNSYPDMIEDFKQFLALYHEGSWKFPLDSSTSWSGDYAMLDMVRKAPNAMESTIKKHEETFSGRNLLLSTTEKSAINILHSYLEPFYKITTNLSTSKVPTVGLALFFMDHVFELIGSCRDSCRQEWLKIVADDMAKRVRSFCTQAHNTFTFTAAILDPRIKKELVPENLNLEKHLEEARSYFMRYYPSSQFPATTNGFGSQEILDEDNIVSFAEEIARKRRRASMHSTADELSQFLSEPTLPLATDVLNWWKMNSMRYPRLSVMARDFLAVQGASAEPDELFTSKGDDARKKQFSLSYSNMQPFMCVNSWLQSGYKFKFQQLEINFEKLVESTAASVDIAKT</sequence>
<dbReference type="InterPro" id="IPR052035">
    <property type="entry name" value="ZnF_BED_domain_contain"/>
</dbReference>
<keyword evidence="14" id="KW-1185">Reference proteome</keyword>
<dbReference type="PANTHER" id="PTHR46481:SF7">
    <property type="entry name" value="ZINC FINGER BED DOMAIN-CONTAINING PROTEIN RICESLEEPER 2-LIKE"/>
    <property type="match status" value="1"/>
</dbReference>
<dbReference type="GO" id="GO:0046983">
    <property type="term" value="F:protein dimerization activity"/>
    <property type="evidence" value="ECO:0007669"/>
    <property type="project" value="InterPro"/>
</dbReference>
<dbReference type="Pfam" id="PF05699">
    <property type="entry name" value="Dimer_Tnp_hAT"/>
    <property type="match status" value="1"/>
</dbReference>
<comment type="caution">
    <text evidence="13">The sequence shown here is derived from an EMBL/GenBank/DDBJ whole genome shotgun (WGS) entry which is preliminary data.</text>
</comment>
<evidence type="ECO:0000259" key="12">
    <source>
        <dbReference type="Pfam" id="PF14372"/>
    </source>
</evidence>
<evidence type="ECO:0000313" key="14">
    <source>
        <dbReference type="Proteomes" id="UP000734854"/>
    </source>
</evidence>
<dbReference type="PANTHER" id="PTHR46481">
    <property type="entry name" value="ZINC FINGER BED DOMAIN-CONTAINING PROTEIN 4"/>
    <property type="match status" value="1"/>
</dbReference>
<keyword evidence="5" id="KW-0862">Zinc</keyword>
<keyword evidence="8" id="KW-0804">Transcription</keyword>
<gene>
    <name evidence="13" type="ORF">ZIOFF_075929</name>
</gene>
<evidence type="ECO:0000259" key="11">
    <source>
        <dbReference type="Pfam" id="PF05699"/>
    </source>
</evidence>
<dbReference type="GO" id="GO:0008270">
    <property type="term" value="F:zinc ion binding"/>
    <property type="evidence" value="ECO:0007669"/>
    <property type="project" value="UniProtKB-KW"/>
</dbReference>
<dbReference type="InterPro" id="IPR025525">
    <property type="entry name" value="hAT-like_transposase_RNase-H"/>
</dbReference>
<protein>
    <submittedName>
        <fullName evidence="13">Uncharacterized protein</fullName>
    </submittedName>
</protein>
<evidence type="ECO:0000256" key="3">
    <source>
        <dbReference type="ARBA" id="ARBA00022723"/>
    </source>
</evidence>
<feature type="domain" description="hAT-like transposase RNase-H fold" evidence="12">
    <location>
        <begin position="402"/>
        <end position="479"/>
    </location>
</feature>
<dbReference type="InterPro" id="IPR003656">
    <property type="entry name" value="Znf_BED"/>
</dbReference>
<dbReference type="Pfam" id="PF02892">
    <property type="entry name" value="zf-BED"/>
    <property type="match status" value="1"/>
</dbReference>
<dbReference type="OrthoDB" id="1715602at2759"/>
<name>A0A8J5E870_ZINOF</name>
<evidence type="ECO:0000256" key="1">
    <source>
        <dbReference type="ARBA" id="ARBA00004123"/>
    </source>
</evidence>
<dbReference type="GO" id="GO:0005634">
    <property type="term" value="C:nucleus"/>
    <property type="evidence" value="ECO:0007669"/>
    <property type="project" value="UniProtKB-SubCell"/>
</dbReference>
<dbReference type="InterPro" id="IPR008906">
    <property type="entry name" value="HATC_C_dom"/>
</dbReference>
<dbReference type="AlphaFoldDB" id="A0A8J5E870"/>
<dbReference type="Pfam" id="PF14372">
    <property type="entry name" value="hAT-like_RNase-H"/>
    <property type="match status" value="1"/>
</dbReference>
<dbReference type="GO" id="GO:0003677">
    <property type="term" value="F:DNA binding"/>
    <property type="evidence" value="ECO:0007669"/>
    <property type="project" value="UniProtKB-KW"/>
</dbReference>
<dbReference type="Proteomes" id="UP000734854">
    <property type="component" value="Unassembled WGS sequence"/>
</dbReference>
<keyword evidence="4" id="KW-0863">Zinc-finger</keyword>
<comment type="subcellular location">
    <subcellularLocation>
        <location evidence="1">Nucleus</location>
    </subcellularLocation>
</comment>
<evidence type="ECO:0000256" key="9">
    <source>
        <dbReference type="ARBA" id="ARBA00023242"/>
    </source>
</evidence>
<keyword evidence="7" id="KW-0238">DNA-binding</keyword>
<evidence type="ECO:0000256" key="5">
    <source>
        <dbReference type="ARBA" id="ARBA00022833"/>
    </source>
</evidence>
<comment type="subunit">
    <text evidence="2">Homodimer.</text>
</comment>